<feature type="non-terminal residue" evidence="1">
    <location>
        <position position="112"/>
    </location>
</feature>
<dbReference type="Proteomes" id="UP000008064">
    <property type="component" value="Unassembled WGS sequence"/>
</dbReference>
<accession>F8NJ45</accession>
<organism>
    <name type="scientific">Serpula lacrymans var. lacrymans (strain S7.9)</name>
    <name type="common">Dry rot fungus</name>
    <dbReference type="NCBI Taxonomy" id="578457"/>
    <lineage>
        <taxon>Eukaryota</taxon>
        <taxon>Fungi</taxon>
        <taxon>Dikarya</taxon>
        <taxon>Basidiomycota</taxon>
        <taxon>Agaricomycotina</taxon>
        <taxon>Agaricomycetes</taxon>
        <taxon>Agaricomycetidae</taxon>
        <taxon>Boletales</taxon>
        <taxon>Coniophorineae</taxon>
        <taxon>Serpulaceae</taxon>
        <taxon>Serpula</taxon>
    </lineage>
</organism>
<proteinExistence type="predicted"/>
<dbReference type="AlphaFoldDB" id="F8NJ45"/>
<dbReference type="HOGENOM" id="CLU_138725_0_0_1"/>
<gene>
    <name evidence="1" type="ORF">SERLADRAFT_412874</name>
</gene>
<dbReference type="EMBL" id="GL945429">
    <property type="protein sequence ID" value="EGO29326.1"/>
    <property type="molecule type" value="Genomic_DNA"/>
</dbReference>
<name>F8NJ45_SERL9</name>
<dbReference type="GeneID" id="18813104"/>
<dbReference type="RefSeq" id="XP_007313568.1">
    <property type="nucleotide sequence ID" value="XM_007313506.1"/>
</dbReference>
<reference evidence="1" key="1">
    <citation type="submission" date="2011-04" db="EMBL/GenBank/DDBJ databases">
        <title>Evolution of plant cell wall degrading machinery underlies the functional diversity of forest fungi.</title>
        <authorList>
            <consortium name="US DOE Joint Genome Institute (JGI-PGF)"/>
            <person name="Eastwood D.C."/>
            <person name="Floudas D."/>
            <person name="Binder M."/>
            <person name="Majcherczyk A."/>
            <person name="Schneider P."/>
            <person name="Aerts A."/>
            <person name="Asiegbu F.O."/>
            <person name="Baker S.E."/>
            <person name="Barry K."/>
            <person name="Bendiksby M."/>
            <person name="Blumentritt M."/>
            <person name="Coutinho P.M."/>
            <person name="Cullen D."/>
            <person name="Cullen D."/>
            <person name="Gathman A."/>
            <person name="Goodell B."/>
            <person name="Henrissat B."/>
            <person name="Ihrmark K."/>
            <person name="Kauserud H."/>
            <person name="Kohler A."/>
            <person name="LaButti K."/>
            <person name="Lapidus A."/>
            <person name="Lavin J.L."/>
            <person name="Lee Y.-H."/>
            <person name="Lindquist E."/>
            <person name="Lilly W."/>
            <person name="Lucas S."/>
            <person name="Morin E."/>
            <person name="Murat C."/>
            <person name="Oguiza J.A."/>
            <person name="Park J."/>
            <person name="Pisabarro A.G."/>
            <person name="Riley R."/>
            <person name="Rosling A."/>
            <person name="Salamov A."/>
            <person name="Schmidt O."/>
            <person name="Schmutz J."/>
            <person name="Skrede I."/>
            <person name="Stenlid J."/>
            <person name="Wiebenga A."/>
            <person name="Xie X."/>
            <person name="Kues U."/>
            <person name="Hibbett D.S."/>
            <person name="Hoffmeister D."/>
            <person name="Hogberg N."/>
            <person name="Martin F."/>
            <person name="Grigoriev I.V."/>
            <person name="Watkinson S.C."/>
        </authorList>
    </citation>
    <scope>NUCLEOTIDE SEQUENCE</scope>
    <source>
        <strain evidence="1">S7.9</strain>
    </source>
</reference>
<sequence>MPLWANTNVILSLVNRHKTKGRYYDLKGYIDIFLKEQLQKPRETPHVLHVLKQWIEDAQFLEAFTSKLDSCAVEIAVWHAQAHPQSKKQQPTYSPCQDLQAWIFIQDARFHE</sequence>
<protein>
    <submittedName>
        <fullName evidence="1">Uncharacterized protein</fullName>
    </submittedName>
</protein>
<evidence type="ECO:0000313" key="1">
    <source>
        <dbReference type="EMBL" id="EGO29326.1"/>
    </source>
</evidence>
<dbReference type="KEGG" id="sla:SERLADRAFT_412874"/>